<gene>
    <name evidence="2" type="ORF">NBRC110019_25250</name>
</gene>
<comment type="caution">
    <text evidence="2">The sequence shown here is derived from an EMBL/GenBank/DDBJ whole genome shotgun (WGS) entry which is preliminary data.</text>
</comment>
<keyword evidence="1" id="KW-0732">Signal</keyword>
<feature type="chain" id="PRO_5040840252" evidence="1">
    <location>
        <begin position="23"/>
        <end position="392"/>
    </location>
</feature>
<dbReference type="Proteomes" id="UP001143545">
    <property type="component" value="Unassembled WGS sequence"/>
</dbReference>
<evidence type="ECO:0000313" key="3">
    <source>
        <dbReference type="Proteomes" id="UP001143545"/>
    </source>
</evidence>
<accession>A0A9W6B6B6</accession>
<feature type="signal peptide" evidence="1">
    <location>
        <begin position="1"/>
        <end position="22"/>
    </location>
</feature>
<protein>
    <submittedName>
        <fullName evidence="2">Uncharacterized protein</fullName>
    </submittedName>
</protein>
<organism evidence="2 3">
    <name type="scientific">Neptunitalea chrysea</name>
    <dbReference type="NCBI Taxonomy" id="1647581"/>
    <lineage>
        <taxon>Bacteria</taxon>
        <taxon>Pseudomonadati</taxon>
        <taxon>Bacteroidota</taxon>
        <taxon>Flavobacteriia</taxon>
        <taxon>Flavobacteriales</taxon>
        <taxon>Flavobacteriaceae</taxon>
        <taxon>Neptunitalea</taxon>
    </lineage>
</organism>
<name>A0A9W6B6B6_9FLAO</name>
<dbReference type="PROSITE" id="PS51257">
    <property type="entry name" value="PROKAR_LIPOPROTEIN"/>
    <property type="match status" value="1"/>
</dbReference>
<keyword evidence="3" id="KW-1185">Reference proteome</keyword>
<dbReference type="EMBL" id="BRVP01000018">
    <property type="protein sequence ID" value="GLB53484.1"/>
    <property type="molecule type" value="Genomic_DNA"/>
</dbReference>
<evidence type="ECO:0000313" key="2">
    <source>
        <dbReference type="EMBL" id="GLB53484.1"/>
    </source>
</evidence>
<proteinExistence type="predicted"/>
<dbReference type="AlphaFoldDB" id="A0A9W6B6B6"/>
<dbReference type="RefSeq" id="WP_281755472.1">
    <property type="nucleotide sequence ID" value="NZ_BRVP01000018.1"/>
</dbReference>
<reference evidence="2" key="1">
    <citation type="submission" date="2022-07" db="EMBL/GenBank/DDBJ databases">
        <title>Taxonomy of Novel Oxalotrophic and Methylotrophic Bacteria.</title>
        <authorList>
            <person name="Sahin N."/>
            <person name="Tani A."/>
        </authorList>
    </citation>
    <scope>NUCLEOTIDE SEQUENCE</scope>
    <source>
        <strain evidence="2">AM327</strain>
    </source>
</reference>
<evidence type="ECO:0000256" key="1">
    <source>
        <dbReference type="SAM" id="SignalP"/>
    </source>
</evidence>
<sequence length="392" mass="44959">MKKIFYLLLLSVITFYSCSDTSQNSEVFNNTALEIFGRSYDFYNYNNFNYDLTYTSSDKSINSHILTVKNEFSSIVQSLNKTYNLGLDSTQVWAVTFYGKGINQKIDKNITGLSVLEYSEGGFYQRMYNIDQEIVNPVTDFTRSYIGPVFIESFGYFGYESNDQINSLLVVFRGGEIEDSSEFLSKQNEVEEVDYDFHMAILEQYPIIFTEKYYIPHYCSVADCDSSNNGFCGIYSGEPDVSCKKSSYIDDCCCAKSYADSNLPIDPTISAFGVDMYDIRDNVLSLSSRGSDYKDFYEKIGYVLRVTQEFDNNPQRTQDVIEFLLQKSHSFTQALSNNVVITSSDSAYILSIISSYRNLTTNHEFQRILNTIEADVTYLTNKKKSEIITYFM</sequence>